<accession>A0A9P6JUH2</accession>
<keyword evidence="2" id="KW-1185">Reference proteome</keyword>
<name>A0A9P6JUH2_9AGAR</name>
<sequence>MKHWSVDVGGHSQCATYITEEHKAGFHTRLNEARGLFARELTAGEPSLLGRDVVDPKTNKTLRLGAKGNGTGHVMALYTMCQRTLCTRIRQGMCFRYKDAQAQIDTLIKNYNGTGISWVLINPNRIESPQWFKNVNPATTEVGMKAKHNIGDPSTFKVYILAFNKTNSSLGASSIPPRYISDPNMDGILVDHQWSHATLQYGTYVDT</sequence>
<gene>
    <name evidence="1" type="ORF">CPB83DRAFT_623194</name>
</gene>
<evidence type="ECO:0000313" key="2">
    <source>
        <dbReference type="Proteomes" id="UP000807306"/>
    </source>
</evidence>
<reference evidence="1" key="1">
    <citation type="submission" date="2020-11" db="EMBL/GenBank/DDBJ databases">
        <authorList>
            <consortium name="DOE Joint Genome Institute"/>
            <person name="Ahrendt S."/>
            <person name="Riley R."/>
            <person name="Andreopoulos W."/>
            <person name="Labutti K."/>
            <person name="Pangilinan J."/>
            <person name="Ruiz-Duenas F.J."/>
            <person name="Barrasa J.M."/>
            <person name="Sanchez-Garcia M."/>
            <person name="Camarero S."/>
            <person name="Miyauchi S."/>
            <person name="Serrano A."/>
            <person name="Linde D."/>
            <person name="Babiker R."/>
            <person name="Drula E."/>
            <person name="Ayuso-Fernandez I."/>
            <person name="Pacheco R."/>
            <person name="Padilla G."/>
            <person name="Ferreira P."/>
            <person name="Barriuso J."/>
            <person name="Kellner H."/>
            <person name="Castanera R."/>
            <person name="Alfaro M."/>
            <person name="Ramirez L."/>
            <person name="Pisabarro A.G."/>
            <person name="Kuo A."/>
            <person name="Tritt A."/>
            <person name="Lipzen A."/>
            <person name="He G."/>
            <person name="Yan M."/>
            <person name="Ng V."/>
            <person name="Cullen D."/>
            <person name="Martin F."/>
            <person name="Rosso M.-N."/>
            <person name="Henrissat B."/>
            <person name="Hibbett D."/>
            <person name="Martinez A.T."/>
            <person name="Grigoriev I.V."/>
        </authorList>
    </citation>
    <scope>NUCLEOTIDE SEQUENCE</scope>
    <source>
        <strain evidence="1">CBS 506.95</strain>
    </source>
</reference>
<comment type="caution">
    <text evidence="1">The sequence shown here is derived from an EMBL/GenBank/DDBJ whole genome shotgun (WGS) entry which is preliminary data.</text>
</comment>
<proteinExistence type="predicted"/>
<protein>
    <submittedName>
        <fullName evidence="1">Uncharacterized protein</fullName>
    </submittedName>
</protein>
<dbReference type="EMBL" id="MU157831">
    <property type="protein sequence ID" value="KAF9532460.1"/>
    <property type="molecule type" value="Genomic_DNA"/>
</dbReference>
<dbReference type="AlphaFoldDB" id="A0A9P6JUH2"/>
<dbReference type="Proteomes" id="UP000807306">
    <property type="component" value="Unassembled WGS sequence"/>
</dbReference>
<organism evidence="1 2">
    <name type="scientific">Crepidotus variabilis</name>
    <dbReference type="NCBI Taxonomy" id="179855"/>
    <lineage>
        <taxon>Eukaryota</taxon>
        <taxon>Fungi</taxon>
        <taxon>Dikarya</taxon>
        <taxon>Basidiomycota</taxon>
        <taxon>Agaricomycotina</taxon>
        <taxon>Agaricomycetes</taxon>
        <taxon>Agaricomycetidae</taxon>
        <taxon>Agaricales</taxon>
        <taxon>Agaricineae</taxon>
        <taxon>Crepidotaceae</taxon>
        <taxon>Crepidotus</taxon>
    </lineage>
</organism>
<evidence type="ECO:0000313" key="1">
    <source>
        <dbReference type="EMBL" id="KAF9532460.1"/>
    </source>
</evidence>